<proteinExistence type="predicted"/>
<dbReference type="EMBL" id="JAGGLB010000056">
    <property type="protein sequence ID" value="MBP1996787.1"/>
    <property type="molecule type" value="Genomic_DNA"/>
</dbReference>
<evidence type="ECO:0000256" key="1">
    <source>
        <dbReference type="ARBA" id="ARBA00022553"/>
    </source>
</evidence>
<dbReference type="InterPro" id="IPR039506">
    <property type="entry name" value="SPOB_a"/>
</dbReference>
<keyword evidence="2" id="KW-0808">Transferase</keyword>
<evidence type="ECO:0000313" key="6">
    <source>
        <dbReference type="EMBL" id="MBP1996787.1"/>
    </source>
</evidence>
<feature type="transmembrane region" description="Helical" evidence="4">
    <location>
        <begin position="7"/>
        <end position="28"/>
    </location>
</feature>
<keyword evidence="7" id="KW-1185">Reference proteome</keyword>
<accession>A0ABS4JAB7</accession>
<gene>
    <name evidence="6" type="ORF">J2Z66_008435</name>
</gene>
<organism evidence="6 7">
    <name type="scientific">Paenibacillus eucommiae</name>
    <dbReference type="NCBI Taxonomy" id="1355755"/>
    <lineage>
        <taxon>Bacteria</taxon>
        <taxon>Bacillati</taxon>
        <taxon>Bacillota</taxon>
        <taxon>Bacilli</taxon>
        <taxon>Bacillales</taxon>
        <taxon>Paenibacillaceae</taxon>
        <taxon>Paenibacillus</taxon>
    </lineage>
</organism>
<keyword evidence="3" id="KW-0418">Kinase</keyword>
<evidence type="ECO:0000256" key="2">
    <source>
        <dbReference type="ARBA" id="ARBA00022679"/>
    </source>
</evidence>
<keyword evidence="4" id="KW-1133">Transmembrane helix</keyword>
<evidence type="ECO:0000259" key="5">
    <source>
        <dbReference type="Pfam" id="PF14689"/>
    </source>
</evidence>
<sequence length="251" mass="29475">MKRTKWVRIYLIGLLLIGLSITVLSAAWPVRAGFAIITMVSGYVFVRIEISRYVEEARQEKLKLERNNDNHILQIVNRLRHDWMNDIQVLFGYIQLKKYDNLSPYMEKIRVSMQQESFLTKLGIPSLVAYILTFRVYAKAIRLEIALEHEIFLQELPVQADLIFRLVRDTVELFNEHAAEEPDEAGILSLEFDVGKDHLLLDFVYQGTYCQEELELAVRDRFFRDSGEFTVNMHDFQEKEAVIALRLPYRT</sequence>
<reference evidence="6 7" key="1">
    <citation type="submission" date="2021-03" db="EMBL/GenBank/DDBJ databases">
        <title>Genomic Encyclopedia of Type Strains, Phase IV (KMG-IV): sequencing the most valuable type-strain genomes for metagenomic binning, comparative biology and taxonomic classification.</title>
        <authorList>
            <person name="Goeker M."/>
        </authorList>
    </citation>
    <scope>NUCLEOTIDE SEQUENCE [LARGE SCALE GENOMIC DNA]</scope>
    <source>
        <strain evidence="6 7">DSM 26048</strain>
    </source>
</reference>
<dbReference type="InterPro" id="IPR016120">
    <property type="entry name" value="Sig_transdc_His_kin_SpoOB"/>
</dbReference>
<keyword evidence="1" id="KW-0597">Phosphoprotein</keyword>
<feature type="domain" description="SpoOB alpha-helical" evidence="5">
    <location>
        <begin position="65"/>
        <end position="120"/>
    </location>
</feature>
<dbReference type="RefSeq" id="WP_209979528.1">
    <property type="nucleotide sequence ID" value="NZ_JAGGLB010000056.1"/>
</dbReference>
<dbReference type="Gene3D" id="1.10.287.130">
    <property type="match status" value="1"/>
</dbReference>
<keyword evidence="4" id="KW-0472">Membrane</keyword>
<name>A0ABS4JAB7_9BACL</name>
<dbReference type="SUPFAM" id="SSF55890">
    <property type="entry name" value="Sporulation response regulatory protein Spo0B"/>
    <property type="match status" value="1"/>
</dbReference>
<evidence type="ECO:0000256" key="3">
    <source>
        <dbReference type="ARBA" id="ARBA00022777"/>
    </source>
</evidence>
<comment type="caution">
    <text evidence="6">The sequence shown here is derived from an EMBL/GenBank/DDBJ whole genome shotgun (WGS) entry which is preliminary data.</text>
</comment>
<protein>
    <recommendedName>
        <fullName evidence="5">SpoOB alpha-helical domain-containing protein</fullName>
    </recommendedName>
</protein>
<evidence type="ECO:0000313" key="7">
    <source>
        <dbReference type="Proteomes" id="UP001519287"/>
    </source>
</evidence>
<dbReference type="Pfam" id="PF14689">
    <property type="entry name" value="SPOB_a"/>
    <property type="match status" value="1"/>
</dbReference>
<keyword evidence="4" id="KW-0812">Transmembrane</keyword>
<evidence type="ECO:0000256" key="4">
    <source>
        <dbReference type="SAM" id="Phobius"/>
    </source>
</evidence>
<dbReference type="Proteomes" id="UP001519287">
    <property type="component" value="Unassembled WGS sequence"/>
</dbReference>